<dbReference type="PANTHER" id="PTHR10625:SF17">
    <property type="entry name" value="HISTONE DEACETYLASE 8"/>
    <property type="match status" value="1"/>
</dbReference>
<proteinExistence type="inferred from homology"/>
<evidence type="ECO:0000256" key="4">
    <source>
        <dbReference type="ARBA" id="ARBA00022801"/>
    </source>
</evidence>
<keyword evidence="5" id="KW-0862">Zinc</keyword>
<dbReference type="GO" id="GO:0016787">
    <property type="term" value="F:hydrolase activity"/>
    <property type="evidence" value="ECO:0007669"/>
    <property type="project" value="UniProtKB-KW"/>
</dbReference>
<dbReference type="PRINTS" id="PR01270">
    <property type="entry name" value="HDASUPER"/>
</dbReference>
<evidence type="ECO:0000256" key="2">
    <source>
        <dbReference type="ARBA" id="ARBA00005947"/>
    </source>
</evidence>
<evidence type="ECO:0000259" key="6">
    <source>
        <dbReference type="Pfam" id="PF00850"/>
    </source>
</evidence>
<evidence type="ECO:0000256" key="1">
    <source>
        <dbReference type="ARBA" id="ARBA00001947"/>
    </source>
</evidence>
<dbReference type="CDD" id="cd10001">
    <property type="entry name" value="HDAC_classII_APAH"/>
    <property type="match status" value="1"/>
</dbReference>
<evidence type="ECO:0000313" key="8">
    <source>
        <dbReference type="Proteomes" id="UP000229757"/>
    </source>
</evidence>
<gene>
    <name evidence="7" type="ORF">REIFOR_01301</name>
</gene>
<keyword evidence="8" id="KW-1185">Reference proteome</keyword>
<dbReference type="OrthoDB" id="9808367at2"/>
<dbReference type="GO" id="GO:0040029">
    <property type="term" value="P:epigenetic regulation of gene expression"/>
    <property type="evidence" value="ECO:0007669"/>
    <property type="project" value="TreeGrafter"/>
</dbReference>
<dbReference type="InterPro" id="IPR023696">
    <property type="entry name" value="Ureohydrolase_dom_sf"/>
</dbReference>
<dbReference type="PANTHER" id="PTHR10625">
    <property type="entry name" value="HISTONE DEACETYLASE HDAC1-RELATED"/>
    <property type="match status" value="1"/>
</dbReference>
<sequence length="342" mass="37454">MKAVYDKAHWQRHPKTELDGGQLVTPYESPERAEYVKSSVTESGIAQWLDPKDFGLAAITRTHDAAYIDFLTTCWQQWQDTGKAGEAIPAVWPGRRMQQVVPTDIDGQLGYYSFAAESSISDGTWEAAYASCQVALTAAEQVGHGEHAFGLCRPPGHHAAFDYFGGYCFINNAAVCAQYLLDQGDQKIAILDVDFHHGNGTQDIFYRRADVHFFSLHGDPLLVFPHFSGYENEIGAGPGEGANHNWVYGPGTTFAQWQVGLNEALQLIQAGGFDRLIISLGVDTFEHDPISFFKLTTDDYLSVGAAIASVQLPTLFLLEGGYAVEAIGVNVAKVLIGFEQQP</sequence>
<dbReference type="AlphaFoldDB" id="A0A2K8KNS2"/>
<dbReference type="GO" id="GO:0046872">
    <property type="term" value="F:metal ion binding"/>
    <property type="evidence" value="ECO:0007669"/>
    <property type="project" value="UniProtKB-KW"/>
</dbReference>
<organism evidence="7 8">
    <name type="scientific">Reinekea forsetii</name>
    <dbReference type="NCBI Taxonomy" id="1336806"/>
    <lineage>
        <taxon>Bacteria</taxon>
        <taxon>Pseudomonadati</taxon>
        <taxon>Pseudomonadota</taxon>
        <taxon>Gammaproteobacteria</taxon>
        <taxon>Oceanospirillales</taxon>
        <taxon>Saccharospirillaceae</taxon>
        <taxon>Reinekea</taxon>
    </lineage>
</organism>
<keyword evidence="4" id="KW-0378">Hydrolase</keyword>
<dbReference type="Proteomes" id="UP000229757">
    <property type="component" value="Chromosome"/>
</dbReference>
<dbReference type="Gene3D" id="3.40.800.20">
    <property type="entry name" value="Histone deacetylase domain"/>
    <property type="match status" value="1"/>
</dbReference>
<evidence type="ECO:0000313" key="7">
    <source>
        <dbReference type="EMBL" id="ATX76447.1"/>
    </source>
</evidence>
<evidence type="ECO:0000256" key="5">
    <source>
        <dbReference type="ARBA" id="ARBA00022833"/>
    </source>
</evidence>
<evidence type="ECO:0000256" key="3">
    <source>
        <dbReference type="ARBA" id="ARBA00022723"/>
    </source>
</evidence>
<comment type="similarity">
    <text evidence="2">Belongs to the histone deacetylase family.</text>
</comment>
<keyword evidence="3" id="KW-0479">Metal-binding</keyword>
<dbReference type="SUPFAM" id="SSF52768">
    <property type="entry name" value="Arginase/deacetylase"/>
    <property type="match status" value="1"/>
</dbReference>
<dbReference type="InterPro" id="IPR037138">
    <property type="entry name" value="His_deacetylse_dom_sf"/>
</dbReference>
<dbReference type="RefSeq" id="WP_100256786.1">
    <property type="nucleotide sequence ID" value="NZ_CP011797.1"/>
</dbReference>
<dbReference type="KEGG" id="rfo:REIFOR_01301"/>
<dbReference type="EMBL" id="CP011797">
    <property type="protein sequence ID" value="ATX76447.1"/>
    <property type="molecule type" value="Genomic_DNA"/>
</dbReference>
<dbReference type="GO" id="GO:0004407">
    <property type="term" value="F:histone deacetylase activity"/>
    <property type="evidence" value="ECO:0007669"/>
    <property type="project" value="TreeGrafter"/>
</dbReference>
<name>A0A2K8KNS2_9GAMM</name>
<feature type="domain" description="Histone deacetylase" evidence="6">
    <location>
        <begin position="28"/>
        <end position="334"/>
    </location>
</feature>
<dbReference type="Pfam" id="PF00850">
    <property type="entry name" value="Hist_deacetyl"/>
    <property type="match status" value="1"/>
</dbReference>
<reference evidence="7 8" key="1">
    <citation type="journal article" date="2017" name="Environ. Microbiol.">
        <title>Genomic and physiological analyses of 'Reinekea forsetii' reveal a versatile opportunistic lifestyle during spring algae blooms.</title>
        <authorList>
            <person name="Avci B."/>
            <person name="Hahnke R.L."/>
            <person name="Chafee M."/>
            <person name="Fischer T."/>
            <person name="Gruber-Vodicka H."/>
            <person name="Tegetmeyer H.E."/>
            <person name="Harder J."/>
            <person name="Fuchs B.M."/>
            <person name="Amann R.I."/>
            <person name="Teeling H."/>
        </authorList>
    </citation>
    <scope>NUCLEOTIDE SEQUENCE [LARGE SCALE GENOMIC DNA]</scope>
    <source>
        <strain evidence="7 8">Hel1_31_D35</strain>
    </source>
</reference>
<dbReference type="InterPro" id="IPR023801">
    <property type="entry name" value="His_deacetylse_dom"/>
</dbReference>
<dbReference type="InterPro" id="IPR000286">
    <property type="entry name" value="HDACs"/>
</dbReference>
<comment type="cofactor">
    <cofactor evidence="1">
        <name>Zn(2+)</name>
        <dbReference type="ChEBI" id="CHEBI:29105"/>
    </cofactor>
</comment>
<accession>A0A2K8KNS2</accession>
<protein>
    <submittedName>
        <fullName evidence="7">Histone deacetylase superfamily protein</fullName>
    </submittedName>
</protein>